<dbReference type="RefSeq" id="WP_089088379.1">
    <property type="nucleotide sequence ID" value="NZ_BCMH01000005.1"/>
</dbReference>
<evidence type="ECO:0000313" key="9">
    <source>
        <dbReference type="Proteomes" id="UP000198430"/>
    </source>
</evidence>
<dbReference type="InterPro" id="IPR020846">
    <property type="entry name" value="MFS_dom"/>
</dbReference>
<feature type="transmembrane region" description="Helical" evidence="6">
    <location>
        <begin position="106"/>
        <end position="130"/>
    </location>
</feature>
<keyword evidence="5 6" id="KW-0472">Membrane</keyword>
<dbReference type="SUPFAM" id="SSF103473">
    <property type="entry name" value="MFS general substrate transporter"/>
    <property type="match status" value="1"/>
</dbReference>
<organism evidence="8 9">
    <name type="scientific">Secundilactobacillus pentosiphilus</name>
    <dbReference type="NCBI Taxonomy" id="1714682"/>
    <lineage>
        <taxon>Bacteria</taxon>
        <taxon>Bacillati</taxon>
        <taxon>Bacillota</taxon>
        <taxon>Bacilli</taxon>
        <taxon>Lactobacillales</taxon>
        <taxon>Lactobacillaceae</taxon>
        <taxon>Secundilactobacillus</taxon>
    </lineage>
</organism>
<name>A0A1Z5INT4_9LACO</name>
<feature type="transmembrane region" description="Helical" evidence="6">
    <location>
        <begin position="352"/>
        <end position="371"/>
    </location>
</feature>
<proteinExistence type="predicted"/>
<evidence type="ECO:0000256" key="2">
    <source>
        <dbReference type="ARBA" id="ARBA00022448"/>
    </source>
</evidence>
<evidence type="ECO:0000256" key="1">
    <source>
        <dbReference type="ARBA" id="ARBA00004651"/>
    </source>
</evidence>
<dbReference type="Pfam" id="PF07690">
    <property type="entry name" value="MFS_1"/>
    <property type="match status" value="1"/>
</dbReference>
<dbReference type="GO" id="GO:0046943">
    <property type="term" value="F:carboxylic acid transmembrane transporter activity"/>
    <property type="evidence" value="ECO:0007669"/>
    <property type="project" value="TreeGrafter"/>
</dbReference>
<feature type="transmembrane region" description="Helical" evidence="6">
    <location>
        <begin position="316"/>
        <end position="340"/>
    </location>
</feature>
<evidence type="ECO:0000256" key="6">
    <source>
        <dbReference type="SAM" id="Phobius"/>
    </source>
</evidence>
<evidence type="ECO:0000313" key="8">
    <source>
        <dbReference type="EMBL" id="GAX03405.1"/>
    </source>
</evidence>
<dbReference type="PANTHER" id="PTHR23508:SF10">
    <property type="entry name" value="CARBOXYLIC ACID TRANSPORTER PROTEIN HOMOLOG"/>
    <property type="match status" value="1"/>
</dbReference>
<dbReference type="EMBL" id="BCMH01000005">
    <property type="protein sequence ID" value="GAX03405.1"/>
    <property type="molecule type" value="Genomic_DNA"/>
</dbReference>
<evidence type="ECO:0000256" key="5">
    <source>
        <dbReference type="ARBA" id="ARBA00023136"/>
    </source>
</evidence>
<dbReference type="Proteomes" id="UP000198430">
    <property type="component" value="Unassembled WGS sequence"/>
</dbReference>
<evidence type="ECO:0000256" key="4">
    <source>
        <dbReference type="ARBA" id="ARBA00022989"/>
    </source>
</evidence>
<dbReference type="AlphaFoldDB" id="A0A1Z5INT4"/>
<feature type="transmembrane region" description="Helical" evidence="6">
    <location>
        <begin position="290"/>
        <end position="310"/>
    </location>
</feature>
<feature type="transmembrane region" description="Helical" evidence="6">
    <location>
        <begin position="377"/>
        <end position="398"/>
    </location>
</feature>
<comment type="caution">
    <text evidence="8">The sequence shown here is derived from an EMBL/GenBank/DDBJ whole genome shotgun (WGS) entry which is preliminary data.</text>
</comment>
<feature type="transmembrane region" description="Helical" evidence="6">
    <location>
        <begin position="262"/>
        <end position="283"/>
    </location>
</feature>
<feature type="transmembrane region" description="Helical" evidence="6">
    <location>
        <begin position="55"/>
        <end position="74"/>
    </location>
</feature>
<feature type="transmembrane region" description="Helical" evidence="6">
    <location>
        <begin position="21"/>
        <end position="43"/>
    </location>
</feature>
<sequence length="407" mass="43760">METTVQRHALSKNQKWTIASTSAGFALENMDVLFLSFALSSIIADLHINGAQAGLISSITNLGMLVGGILFGVIADRFGRVRTFSHTVFIFAFATAAMYFANSITLIYLCRFIAGIGAGGEYGVGITLIAENFNHHKIGKMTSIAAIGGQLGAILAAISAAFIIPAFGWRALFLFGLIPVGLTYFIRRHLHESNEFLAAKKVEADPNKRVRISALFKTPKLAYQTIALSVMVIVQIAGYFGLMNWLPSIMQQKLHLSVSGSSIWMIATIVGMSIGMMTFGSILDYFGPRLAFGIFLVCSALAVFSITLAVNEVTLLLAGAVLGFFSNGMFGGYGAVISRLYPTEIRSTANNVIVNIGRAIGGFSSVAIGFLMDHYSLIVVMGFLSVLYLISLCTMLTIPNLKKLGRA</sequence>
<reference evidence="8 9" key="1">
    <citation type="submission" date="2015-11" db="EMBL/GenBank/DDBJ databases">
        <title>Draft genome sequences of new species of the genus Lactobacillus isolated from orchardgrass silage.</title>
        <authorList>
            <person name="Tohno M."/>
            <person name="Tanizawa Y."/>
            <person name="Arita M."/>
        </authorList>
    </citation>
    <scope>NUCLEOTIDE SEQUENCE [LARGE SCALE GENOMIC DNA]</scope>
    <source>
        <strain evidence="8 9">IWT140</strain>
    </source>
</reference>
<comment type="subcellular location">
    <subcellularLocation>
        <location evidence="1">Cell membrane</location>
        <topology evidence="1">Multi-pass membrane protein</topology>
    </subcellularLocation>
</comment>
<evidence type="ECO:0000259" key="7">
    <source>
        <dbReference type="PROSITE" id="PS50850"/>
    </source>
</evidence>
<keyword evidence="4 6" id="KW-1133">Transmembrane helix</keyword>
<feature type="transmembrane region" description="Helical" evidence="6">
    <location>
        <begin position="81"/>
        <end position="100"/>
    </location>
</feature>
<protein>
    <submittedName>
        <fullName evidence="8">Major facilitator superfamily transporter</fullName>
    </submittedName>
</protein>
<keyword evidence="9" id="KW-1185">Reference proteome</keyword>
<feature type="domain" description="Major facilitator superfamily (MFS) profile" evidence="7">
    <location>
        <begin position="17"/>
        <end position="402"/>
    </location>
</feature>
<dbReference type="Gene3D" id="1.20.1250.20">
    <property type="entry name" value="MFS general substrate transporter like domains"/>
    <property type="match status" value="1"/>
</dbReference>
<feature type="transmembrane region" description="Helical" evidence="6">
    <location>
        <begin position="142"/>
        <end position="163"/>
    </location>
</feature>
<accession>A0A1Z5INT4</accession>
<evidence type="ECO:0000256" key="3">
    <source>
        <dbReference type="ARBA" id="ARBA00022692"/>
    </source>
</evidence>
<feature type="transmembrane region" description="Helical" evidence="6">
    <location>
        <begin position="221"/>
        <end position="242"/>
    </location>
</feature>
<keyword evidence="2" id="KW-0813">Transport</keyword>
<dbReference type="InterPro" id="IPR036259">
    <property type="entry name" value="MFS_trans_sf"/>
</dbReference>
<dbReference type="PROSITE" id="PS50850">
    <property type="entry name" value="MFS"/>
    <property type="match status" value="1"/>
</dbReference>
<dbReference type="GO" id="GO:0005886">
    <property type="term" value="C:plasma membrane"/>
    <property type="evidence" value="ECO:0007669"/>
    <property type="project" value="UniProtKB-SubCell"/>
</dbReference>
<dbReference type="InterPro" id="IPR011701">
    <property type="entry name" value="MFS"/>
</dbReference>
<gene>
    <name evidence="8" type="ORF">IWT140_01008</name>
</gene>
<keyword evidence="3 6" id="KW-0812">Transmembrane</keyword>
<dbReference type="PANTHER" id="PTHR23508">
    <property type="entry name" value="CARBOXYLIC ACID TRANSPORTER PROTEIN HOMOLOG"/>
    <property type="match status" value="1"/>
</dbReference>
<feature type="transmembrane region" description="Helical" evidence="6">
    <location>
        <begin position="169"/>
        <end position="186"/>
    </location>
</feature>